<proteinExistence type="predicted"/>
<dbReference type="AlphaFoldDB" id="A0A1I7UTA3"/>
<reference evidence="2" key="1">
    <citation type="submission" date="2016-11" db="UniProtKB">
        <authorList>
            <consortium name="WormBaseParasite"/>
        </authorList>
    </citation>
    <scope>IDENTIFICATION</scope>
</reference>
<organism evidence="1 2">
    <name type="scientific">Caenorhabditis tropicalis</name>
    <dbReference type="NCBI Taxonomy" id="1561998"/>
    <lineage>
        <taxon>Eukaryota</taxon>
        <taxon>Metazoa</taxon>
        <taxon>Ecdysozoa</taxon>
        <taxon>Nematoda</taxon>
        <taxon>Chromadorea</taxon>
        <taxon>Rhabditida</taxon>
        <taxon>Rhabditina</taxon>
        <taxon>Rhabditomorpha</taxon>
        <taxon>Rhabditoidea</taxon>
        <taxon>Rhabditidae</taxon>
        <taxon>Peloderinae</taxon>
        <taxon>Caenorhabditis</taxon>
    </lineage>
</organism>
<name>A0A1I7UTA3_9PELO</name>
<accession>A0A1I7UTA3</accession>
<dbReference type="Proteomes" id="UP000095282">
    <property type="component" value="Unplaced"/>
</dbReference>
<keyword evidence="1" id="KW-1185">Reference proteome</keyword>
<evidence type="ECO:0000313" key="1">
    <source>
        <dbReference type="Proteomes" id="UP000095282"/>
    </source>
</evidence>
<dbReference type="PANTHER" id="PTHR21503">
    <property type="entry name" value="F-BOX-CONTAINING HYPOTHETICAL PROTEIN C.ELEGANS"/>
    <property type="match status" value="1"/>
</dbReference>
<dbReference type="WBParaSite" id="Csp11.Scaffold630.g19130.t1">
    <property type="protein sequence ID" value="Csp11.Scaffold630.g19130.t1"/>
    <property type="gene ID" value="Csp11.Scaffold630.g19130"/>
</dbReference>
<evidence type="ECO:0000313" key="2">
    <source>
        <dbReference type="WBParaSite" id="Csp11.Scaffold630.g19130.t1"/>
    </source>
</evidence>
<dbReference type="PANTHER" id="PTHR21503:SF52">
    <property type="entry name" value="F-BOX DOMAIN-CONTAINING PROTEIN"/>
    <property type="match status" value="1"/>
</dbReference>
<sequence length="327" mass="39016">MNLLRLPLVVLTQIFKMWNFRTKFFVSLLSKRARTTLKLACGIPHFSVLSEHNLHIRWGYYSRDYYENATATGSYCIGGNKMEIGHYAHGLIISNRSMWNQLLLVGHVLDTFPKATFTLAFYDPPRPELTLKLMKTLNQRKLQIKTLYYMITLNPSKFVPKILDECTKVTDYIRMRSLFPDDFVYNPIRPFKAATMEIYRINPWFELESFLYCGYVDVQLSDHSERTAWDWSSFFTNWMDYDTPLQRFELHDMKKSETQLVLDELRKQGISRIISDSLFEIKKENGSEFFIRYNSYYVGIYTKQAYLEYLEEIERRKRLRRVVDDTL</sequence>
<protein>
    <submittedName>
        <fullName evidence="2">F-box domain-containing protein</fullName>
    </submittedName>
</protein>